<feature type="domain" description="Methyltransferase type 11" evidence="1">
    <location>
        <begin position="60"/>
        <end position="171"/>
    </location>
</feature>
<dbReference type="Pfam" id="PF08241">
    <property type="entry name" value="Methyltransf_11"/>
    <property type="match status" value="1"/>
</dbReference>
<reference evidence="2 3" key="1">
    <citation type="journal article" date="2012" name="Genome Biol.">
        <title>Genome and low-iron response of an oceanic diatom adapted to chronic iron limitation.</title>
        <authorList>
            <person name="Lommer M."/>
            <person name="Specht M."/>
            <person name="Roy A.S."/>
            <person name="Kraemer L."/>
            <person name="Andreson R."/>
            <person name="Gutowska M.A."/>
            <person name="Wolf J."/>
            <person name="Bergner S.V."/>
            <person name="Schilhabel M.B."/>
            <person name="Klostermeier U.C."/>
            <person name="Beiko R.G."/>
            <person name="Rosenstiel P."/>
            <person name="Hippler M."/>
            <person name="Laroche J."/>
        </authorList>
    </citation>
    <scope>NUCLEOTIDE SEQUENCE [LARGE SCALE GENOMIC DNA]</scope>
    <source>
        <strain evidence="2 3">CCMP1005</strain>
    </source>
</reference>
<sequence length="307" mass="33762">MSSFSSNEDSFNAMEKRNWEQGFEAYDAGFGPLTSQTIPTLLNEAGYPPSRGATSDVRLLDVATGPGFVLSKAVDFARSGSYSPSTIHLTGLDVTENFIDMAKHRIEDQLKETSSSCLELDFVIGSAETLPFDDCAFTSVTCNFGILHFFRPREFLRESLRVLKPGGRLSFSCWAPPSLTEGFRIALASISEAGSPNVEGLPAGPDFFDFGDADQSRDAMQEIGFEDTRSVLLSDMTWNSVDGGEDLYNVLLKGTSRTREMLLKQTAEETKNIKDLMARKYIAITDHGSRPLRMPALITSGQKPYEA</sequence>
<dbReference type="GO" id="GO:0008425">
    <property type="term" value="F:2-methoxy-6-polyprenyl-1,4-benzoquinol methyltransferase activity"/>
    <property type="evidence" value="ECO:0007669"/>
    <property type="project" value="TreeGrafter"/>
</dbReference>
<dbReference type="OMA" id="EDCESHP"/>
<dbReference type="AlphaFoldDB" id="K0R6V6"/>
<dbReference type="CDD" id="cd02440">
    <property type="entry name" value="AdoMet_MTases"/>
    <property type="match status" value="1"/>
</dbReference>
<evidence type="ECO:0000313" key="2">
    <source>
        <dbReference type="EMBL" id="EJK49113.1"/>
    </source>
</evidence>
<dbReference type="InterPro" id="IPR029063">
    <property type="entry name" value="SAM-dependent_MTases_sf"/>
</dbReference>
<gene>
    <name evidence="2" type="ORF">THAOC_32042</name>
</gene>
<dbReference type="EMBL" id="AGNL01045107">
    <property type="protein sequence ID" value="EJK49113.1"/>
    <property type="molecule type" value="Genomic_DNA"/>
</dbReference>
<dbReference type="PANTHER" id="PTHR43591:SF24">
    <property type="entry name" value="2-METHOXY-6-POLYPRENYL-1,4-BENZOQUINOL METHYLASE, MITOCHONDRIAL"/>
    <property type="match status" value="1"/>
</dbReference>
<dbReference type="GO" id="GO:0008757">
    <property type="term" value="F:S-adenosylmethionine-dependent methyltransferase activity"/>
    <property type="evidence" value="ECO:0007669"/>
    <property type="project" value="InterPro"/>
</dbReference>
<dbReference type="OrthoDB" id="3647at2759"/>
<evidence type="ECO:0000259" key="1">
    <source>
        <dbReference type="Pfam" id="PF08241"/>
    </source>
</evidence>
<dbReference type="PANTHER" id="PTHR43591">
    <property type="entry name" value="METHYLTRANSFERASE"/>
    <property type="match status" value="1"/>
</dbReference>
<accession>K0R6V6</accession>
<dbReference type="SUPFAM" id="SSF53335">
    <property type="entry name" value="S-adenosyl-L-methionine-dependent methyltransferases"/>
    <property type="match status" value="1"/>
</dbReference>
<proteinExistence type="predicted"/>
<dbReference type="Gene3D" id="3.40.50.150">
    <property type="entry name" value="Vaccinia Virus protein VP39"/>
    <property type="match status" value="1"/>
</dbReference>
<comment type="caution">
    <text evidence="2">The sequence shown here is derived from an EMBL/GenBank/DDBJ whole genome shotgun (WGS) entry which is preliminary data.</text>
</comment>
<keyword evidence="3" id="KW-1185">Reference proteome</keyword>
<dbReference type="eggNOG" id="ENOG502T3XB">
    <property type="taxonomic scope" value="Eukaryota"/>
</dbReference>
<name>K0R6V6_THAOC</name>
<dbReference type="InterPro" id="IPR013216">
    <property type="entry name" value="Methyltransf_11"/>
</dbReference>
<evidence type="ECO:0000313" key="3">
    <source>
        <dbReference type="Proteomes" id="UP000266841"/>
    </source>
</evidence>
<organism evidence="2 3">
    <name type="scientific">Thalassiosira oceanica</name>
    <name type="common">Marine diatom</name>
    <dbReference type="NCBI Taxonomy" id="159749"/>
    <lineage>
        <taxon>Eukaryota</taxon>
        <taxon>Sar</taxon>
        <taxon>Stramenopiles</taxon>
        <taxon>Ochrophyta</taxon>
        <taxon>Bacillariophyta</taxon>
        <taxon>Coscinodiscophyceae</taxon>
        <taxon>Thalassiosirophycidae</taxon>
        <taxon>Thalassiosirales</taxon>
        <taxon>Thalassiosiraceae</taxon>
        <taxon>Thalassiosira</taxon>
    </lineage>
</organism>
<dbReference type="Proteomes" id="UP000266841">
    <property type="component" value="Unassembled WGS sequence"/>
</dbReference>
<protein>
    <recommendedName>
        <fullName evidence="1">Methyltransferase type 11 domain-containing protein</fullName>
    </recommendedName>
</protein>